<dbReference type="AlphaFoldDB" id="A0A378KBQ7"/>
<evidence type="ECO:0000313" key="2">
    <source>
        <dbReference type="Proteomes" id="UP000254794"/>
    </source>
</evidence>
<dbReference type="RefSeq" id="WP_115332965.1">
    <property type="nucleotide sequence ID" value="NZ_CAAAHP010000008.1"/>
</dbReference>
<organism evidence="1 2">
    <name type="scientific">Legionella busanensis</name>
    <dbReference type="NCBI Taxonomy" id="190655"/>
    <lineage>
        <taxon>Bacteria</taxon>
        <taxon>Pseudomonadati</taxon>
        <taxon>Pseudomonadota</taxon>
        <taxon>Gammaproteobacteria</taxon>
        <taxon>Legionellales</taxon>
        <taxon>Legionellaceae</taxon>
        <taxon>Legionella</taxon>
    </lineage>
</organism>
<dbReference type="InterPro" id="IPR045397">
    <property type="entry name" value="TumE-like"/>
</dbReference>
<gene>
    <name evidence="1" type="ORF">NCTC13316_03476</name>
</gene>
<dbReference type="OrthoDB" id="7451512at2"/>
<keyword evidence="2" id="KW-1185">Reference proteome</keyword>
<reference evidence="1 2" key="1">
    <citation type="submission" date="2018-06" db="EMBL/GenBank/DDBJ databases">
        <authorList>
            <consortium name="Pathogen Informatics"/>
            <person name="Doyle S."/>
        </authorList>
    </citation>
    <scope>NUCLEOTIDE SEQUENCE [LARGE SCALE GENOMIC DNA]</scope>
    <source>
        <strain evidence="1 2">NCTC13316</strain>
    </source>
</reference>
<protein>
    <submittedName>
        <fullName evidence="1">Uncharacterized protein</fullName>
    </submittedName>
</protein>
<dbReference type="Pfam" id="PF20126">
    <property type="entry name" value="TumE"/>
    <property type="match status" value="1"/>
</dbReference>
<name>A0A378KBQ7_9GAMM</name>
<evidence type="ECO:0000313" key="1">
    <source>
        <dbReference type="EMBL" id="STX81603.1"/>
    </source>
</evidence>
<sequence>MASDIGLENLLALDGTEFTEENGYWYKIEATKIKPTKERPHGIRYNLTLHDNFNQRILGFDNAHAICAKKGNRYSGRVIKYDHVHKSIKDKGTPYEFESAEQLLNDFFKAVNSILDELNRGGN</sequence>
<dbReference type="Proteomes" id="UP000254794">
    <property type="component" value="Unassembled WGS sequence"/>
</dbReference>
<accession>A0A378KBQ7</accession>
<proteinExistence type="predicted"/>
<dbReference type="EMBL" id="UGOD01000006">
    <property type="protein sequence ID" value="STX81603.1"/>
    <property type="molecule type" value="Genomic_DNA"/>
</dbReference>